<gene>
    <name evidence="2" type="ORF">M9458_030012</name>
</gene>
<sequence>MSYSSRCFISAGTSEETSSLILQQLTILNHRLGEQLAEQRAFHCSMLGMMDRQIQVLEQLSNFTRNHQPKLETPETDSSVSPNVHEAQTQTLDPYPMFIMPKSEPTAAPWKVSLLEVHKRSPSESGSDSETPLEGCRENTSSPPSLEISPSTKNAIVQNGLCKHD</sequence>
<feature type="region of interest" description="Disordered" evidence="1">
    <location>
        <begin position="119"/>
        <end position="165"/>
    </location>
</feature>
<reference evidence="2 3" key="1">
    <citation type="submission" date="2024-05" db="EMBL/GenBank/DDBJ databases">
        <title>Genome sequencing and assembly of Indian major carp, Cirrhinus mrigala (Hamilton, 1822).</title>
        <authorList>
            <person name="Mohindra V."/>
            <person name="Chowdhury L.M."/>
            <person name="Lal K."/>
            <person name="Jena J.K."/>
        </authorList>
    </citation>
    <scope>NUCLEOTIDE SEQUENCE [LARGE SCALE GENOMIC DNA]</scope>
    <source>
        <strain evidence="2">CM1030</strain>
        <tissue evidence="2">Blood</tissue>
    </source>
</reference>
<evidence type="ECO:0000313" key="3">
    <source>
        <dbReference type="Proteomes" id="UP001529510"/>
    </source>
</evidence>
<dbReference type="AlphaFoldDB" id="A0ABD0PJ15"/>
<keyword evidence="3" id="KW-1185">Reference proteome</keyword>
<protein>
    <submittedName>
        <fullName evidence="2">Uncharacterized protein</fullName>
    </submittedName>
</protein>
<comment type="caution">
    <text evidence="2">The sequence shown here is derived from an EMBL/GenBank/DDBJ whole genome shotgun (WGS) entry which is preliminary data.</text>
</comment>
<accession>A0ABD0PJ15</accession>
<organism evidence="2 3">
    <name type="scientific">Cirrhinus mrigala</name>
    <name type="common">Mrigala</name>
    <dbReference type="NCBI Taxonomy" id="683832"/>
    <lineage>
        <taxon>Eukaryota</taxon>
        <taxon>Metazoa</taxon>
        <taxon>Chordata</taxon>
        <taxon>Craniata</taxon>
        <taxon>Vertebrata</taxon>
        <taxon>Euteleostomi</taxon>
        <taxon>Actinopterygii</taxon>
        <taxon>Neopterygii</taxon>
        <taxon>Teleostei</taxon>
        <taxon>Ostariophysi</taxon>
        <taxon>Cypriniformes</taxon>
        <taxon>Cyprinidae</taxon>
        <taxon>Labeoninae</taxon>
        <taxon>Labeonini</taxon>
        <taxon>Cirrhinus</taxon>
    </lineage>
</organism>
<dbReference type="EMBL" id="JAMKFB020000015">
    <property type="protein sequence ID" value="KAL0174044.1"/>
    <property type="molecule type" value="Genomic_DNA"/>
</dbReference>
<evidence type="ECO:0000256" key="1">
    <source>
        <dbReference type="SAM" id="MobiDB-lite"/>
    </source>
</evidence>
<proteinExistence type="predicted"/>
<dbReference type="Proteomes" id="UP001529510">
    <property type="component" value="Unassembled WGS sequence"/>
</dbReference>
<name>A0ABD0PJ15_CIRMR</name>
<evidence type="ECO:0000313" key="2">
    <source>
        <dbReference type="EMBL" id="KAL0174044.1"/>
    </source>
</evidence>
<feature type="compositionally biased region" description="Polar residues" evidence="1">
    <location>
        <begin position="138"/>
        <end position="157"/>
    </location>
</feature>